<dbReference type="KEGG" id="osn:115219951"/>
<dbReference type="Proteomes" id="UP000515154">
    <property type="component" value="Linkage group LG15"/>
</dbReference>
<dbReference type="InterPro" id="IPR011990">
    <property type="entry name" value="TPR-like_helical_dom_sf"/>
</dbReference>
<evidence type="ECO:0000313" key="2">
    <source>
        <dbReference type="RefSeq" id="XP_036365368.1"/>
    </source>
</evidence>
<organism evidence="1 2">
    <name type="scientific">Octopus sinensis</name>
    <name type="common">East Asian common octopus</name>
    <dbReference type="NCBI Taxonomy" id="2607531"/>
    <lineage>
        <taxon>Eukaryota</taxon>
        <taxon>Metazoa</taxon>
        <taxon>Spiralia</taxon>
        <taxon>Lophotrochozoa</taxon>
        <taxon>Mollusca</taxon>
        <taxon>Cephalopoda</taxon>
        <taxon>Coleoidea</taxon>
        <taxon>Octopodiformes</taxon>
        <taxon>Octopoda</taxon>
        <taxon>Incirrata</taxon>
        <taxon>Octopodidae</taxon>
        <taxon>Octopus</taxon>
    </lineage>
</organism>
<keyword evidence="1" id="KW-1185">Reference proteome</keyword>
<name>A0A7E6FCW7_9MOLL</name>
<dbReference type="RefSeq" id="XP_036365368.1">
    <property type="nucleotide sequence ID" value="XM_036509475.1"/>
</dbReference>
<proteinExistence type="predicted"/>
<dbReference type="AlphaFoldDB" id="A0A7E6FCW7"/>
<reference evidence="2" key="1">
    <citation type="submission" date="2025-08" db="UniProtKB">
        <authorList>
            <consortium name="RefSeq"/>
        </authorList>
    </citation>
    <scope>IDENTIFICATION</scope>
</reference>
<dbReference type="SUPFAM" id="SSF48452">
    <property type="entry name" value="TPR-like"/>
    <property type="match status" value="1"/>
</dbReference>
<dbReference type="Gene3D" id="1.25.40.10">
    <property type="entry name" value="Tetratricopeptide repeat domain"/>
    <property type="match status" value="1"/>
</dbReference>
<sequence>MDVASSIHEEDSLKDSSVELTVHTEWMNRIHSQGNRPEDWVEFIHYLKEQSPVPVTNSWTAYICDQYVHALKTIPSNQNKNNIMFVKLLVDYATLKSEENVDNGKSLFCQARSVARKFAIAHIYAAEFELKYGNPSKCHGILKKAQTFRSEPQYLLQKALDNLDSGKSYLLTAEEKAACFDVCNRNLKPEEKPTIPDSYLPVGTVKNKFLASLATSNGTVLSESKPRQLAKPEIPVKKDSDTSPEEFICGSILALSEKWGCLNQQGPFARRFSHISDRRVSNVHTPLDKCLSSTQGSTDPVFIL</sequence>
<evidence type="ECO:0000313" key="1">
    <source>
        <dbReference type="Proteomes" id="UP000515154"/>
    </source>
</evidence>
<accession>A0A7E6FCW7</accession>
<gene>
    <name evidence="2" type="primary">LOC115219951</name>
</gene>
<protein>
    <submittedName>
        <fullName evidence="2">Dual specificity protein kinase TTK-like</fullName>
    </submittedName>
</protein>